<comment type="caution">
    <text evidence="2">The sequence shown here is derived from an EMBL/GenBank/DDBJ whole genome shotgun (WGS) entry which is preliminary data.</text>
</comment>
<accession>A0A1R1XR58</accession>
<protein>
    <submittedName>
        <fullName evidence="2">Uncharacterized protein</fullName>
    </submittedName>
</protein>
<evidence type="ECO:0000313" key="2">
    <source>
        <dbReference type="EMBL" id="OMJ17096.1"/>
    </source>
</evidence>
<proteinExistence type="predicted"/>
<sequence length="87" mass="9773">MNKNDKRSPPTITKESVGNYHGNLVSKKSLIEVNPNDQESGKISITQSKPKTEFDINDIVKGQQVKKNVAEKNEKQTSGKQNIELMF</sequence>
<dbReference type="EMBL" id="LSSN01002145">
    <property type="protein sequence ID" value="OMJ17096.1"/>
    <property type="molecule type" value="Genomic_DNA"/>
</dbReference>
<dbReference type="AlphaFoldDB" id="A0A1R1XR58"/>
<gene>
    <name evidence="2" type="ORF">AYI70_g6196</name>
</gene>
<organism evidence="2 3">
    <name type="scientific">Smittium culicis</name>
    <dbReference type="NCBI Taxonomy" id="133412"/>
    <lineage>
        <taxon>Eukaryota</taxon>
        <taxon>Fungi</taxon>
        <taxon>Fungi incertae sedis</taxon>
        <taxon>Zoopagomycota</taxon>
        <taxon>Kickxellomycotina</taxon>
        <taxon>Harpellomycetes</taxon>
        <taxon>Harpellales</taxon>
        <taxon>Legeriomycetaceae</taxon>
        <taxon>Smittium</taxon>
    </lineage>
</organism>
<evidence type="ECO:0000313" key="3">
    <source>
        <dbReference type="Proteomes" id="UP000187283"/>
    </source>
</evidence>
<evidence type="ECO:0000256" key="1">
    <source>
        <dbReference type="SAM" id="MobiDB-lite"/>
    </source>
</evidence>
<keyword evidence="3" id="KW-1185">Reference proteome</keyword>
<feature type="compositionally biased region" description="Basic and acidic residues" evidence="1">
    <location>
        <begin position="68"/>
        <end position="77"/>
    </location>
</feature>
<feature type="region of interest" description="Disordered" evidence="1">
    <location>
        <begin position="67"/>
        <end position="87"/>
    </location>
</feature>
<reference evidence="2 3" key="1">
    <citation type="submission" date="2017-01" db="EMBL/GenBank/DDBJ databases">
        <authorList>
            <person name="Mah S.A."/>
            <person name="Swanson W.J."/>
            <person name="Moy G.W."/>
            <person name="Vacquier V.D."/>
        </authorList>
    </citation>
    <scope>NUCLEOTIDE SEQUENCE [LARGE SCALE GENOMIC DNA]</scope>
    <source>
        <strain evidence="2 3">GSMNP</strain>
    </source>
</reference>
<dbReference type="Proteomes" id="UP000187283">
    <property type="component" value="Unassembled WGS sequence"/>
</dbReference>
<name>A0A1R1XR58_9FUNG</name>